<protein>
    <submittedName>
        <fullName evidence="1">Uncharacterized protein</fullName>
    </submittedName>
</protein>
<dbReference type="Proteomes" id="UP001153332">
    <property type="component" value="Unassembled WGS sequence"/>
</dbReference>
<dbReference type="EMBL" id="JAPUUL010000745">
    <property type="protein sequence ID" value="KAJ8129497.1"/>
    <property type="molecule type" value="Genomic_DNA"/>
</dbReference>
<sequence length="162" mass="17450">MAPNSTPLAVAAAISIVASGWASGMGTGLSVFGIPMIVNGGASSEVMVRQWRLQFLRGQRIIPTLGVINALNYWHVAYRCWVAGLEWRGFAAAGVSTFFIIPYTLTFIMGVNGKLLTAAERRDKALSDDTARSLIKKWGDLNVLRAVLPIVGTGLALWNLCL</sequence>
<reference evidence="1" key="1">
    <citation type="submission" date="2022-12" db="EMBL/GenBank/DDBJ databases">
        <title>Genome Sequence of Lasiodiplodia mahajangana.</title>
        <authorList>
            <person name="Buettner E."/>
        </authorList>
    </citation>
    <scope>NUCLEOTIDE SEQUENCE</scope>
    <source>
        <strain evidence="1">VT137</strain>
    </source>
</reference>
<comment type="caution">
    <text evidence="1">The sequence shown here is derived from an EMBL/GenBank/DDBJ whole genome shotgun (WGS) entry which is preliminary data.</text>
</comment>
<proteinExistence type="predicted"/>
<keyword evidence="2" id="KW-1185">Reference proteome</keyword>
<organism evidence="1 2">
    <name type="scientific">Lasiodiplodia mahajangana</name>
    <dbReference type="NCBI Taxonomy" id="1108764"/>
    <lineage>
        <taxon>Eukaryota</taxon>
        <taxon>Fungi</taxon>
        <taxon>Dikarya</taxon>
        <taxon>Ascomycota</taxon>
        <taxon>Pezizomycotina</taxon>
        <taxon>Dothideomycetes</taxon>
        <taxon>Dothideomycetes incertae sedis</taxon>
        <taxon>Botryosphaeriales</taxon>
        <taxon>Botryosphaeriaceae</taxon>
        <taxon>Lasiodiplodia</taxon>
    </lineage>
</organism>
<gene>
    <name evidence="1" type="ORF">O1611_g4134</name>
</gene>
<evidence type="ECO:0000313" key="2">
    <source>
        <dbReference type="Proteomes" id="UP001153332"/>
    </source>
</evidence>
<name>A0ACC2JQ80_9PEZI</name>
<evidence type="ECO:0000313" key="1">
    <source>
        <dbReference type="EMBL" id="KAJ8129497.1"/>
    </source>
</evidence>
<accession>A0ACC2JQ80</accession>